<dbReference type="EMBL" id="FN649751">
    <property type="protein sequence ID" value="CBN75137.1"/>
    <property type="molecule type" value="Genomic_DNA"/>
</dbReference>
<dbReference type="EMBL" id="FN648927">
    <property type="protein sequence ID" value="CBN75137.1"/>
    <property type="molecule type" value="Genomic_DNA"/>
</dbReference>
<feature type="region of interest" description="Disordered" evidence="1">
    <location>
        <begin position="192"/>
        <end position="222"/>
    </location>
</feature>
<protein>
    <submittedName>
        <fullName evidence="2">Uncharacterized protein</fullName>
    </submittedName>
</protein>
<reference evidence="2 3" key="1">
    <citation type="journal article" date="2010" name="Nature">
        <title>The Ectocarpus genome and the independent evolution of multicellularity in brown algae.</title>
        <authorList>
            <person name="Cock J.M."/>
            <person name="Sterck L."/>
            <person name="Rouze P."/>
            <person name="Scornet D."/>
            <person name="Allen A.E."/>
            <person name="Amoutzias G."/>
            <person name="Anthouard V."/>
            <person name="Artiguenave F."/>
            <person name="Aury J.M."/>
            <person name="Badger J.H."/>
            <person name="Beszteri B."/>
            <person name="Billiau K."/>
            <person name="Bonnet E."/>
            <person name="Bothwell J.H."/>
            <person name="Bowler C."/>
            <person name="Boyen C."/>
            <person name="Brownlee C."/>
            <person name="Carrano C.J."/>
            <person name="Charrier B."/>
            <person name="Cho G.Y."/>
            <person name="Coelho S.M."/>
            <person name="Collen J."/>
            <person name="Corre E."/>
            <person name="Da Silva C."/>
            <person name="Delage L."/>
            <person name="Delaroque N."/>
            <person name="Dittami S.M."/>
            <person name="Doulbeau S."/>
            <person name="Elias M."/>
            <person name="Farnham G."/>
            <person name="Gachon C.M."/>
            <person name="Gschloessl B."/>
            <person name="Heesch S."/>
            <person name="Jabbari K."/>
            <person name="Jubin C."/>
            <person name="Kawai H."/>
            <person name="Kimura K."/>
            <person name="Kloareg B."/>
            <person name="Kupper F.C."/>
            <person name="Lang D."/>
            <person name="Le Bail A."/>
            <person name="Leblanc C."/>
            <person name="Lerouge P."/>
            <person name="Lohr M."/>
            <person name="Lopez P.J."/>
            <person name="Martens C."/>
            <person name="Maumus F."/>
            <person name="Michel G."/>
            <person name="Miranda-Saavedra D."/>
            <person name="Morales J."/>
            <person name="Moreau H."/>
            <person name="Motomura T."/>
            <person name="Nagasato C."/>
            <person name="Napoli C.A."/>
            <person name="Nelson D.R."/>
            <person name="Nyvall-Collen P."/>
            <person name="Peters A.F."/>
            <person name="Pommier C."/>
            <person name="Potin P."/>
            <person name="Poulain J."/>
            <person name="Quesneville H."/>
            <person name="Read B."/>
            <person name="Rensing S.A."/>
            <person name="Ritter A."/>
            <person name="Rousvoal S."/>
            <person name="Samanta M."/>
            <person name="Samson G."/>
            <person name="Schroeder D.C."/>
            <person name="Segurens B."/>
            <person name="Strittmatter M."/>
            <person name="Tonon T."/>
            <person name="Tregear J.W."/>
            <person name="Valentin K."/>
            <person name="von Dassow P."/>
            <person name="Yamagishi T."/>
            <person name="Van de Peer Y."/>
            <person name="Wincker P."/>
        </authorList>
    </citation>
    <scope>NUCLEOTIDE SEQUENCE [LARGE SCALE GENOMIC DNA]</scope>
    <source>
        <strain evidence="3">Ec32 / CCAP1310/4</strain>
    </source>
</reference>
<name>D8LS80_ECTSI</name>
<organism evidence="2 3">
    <name type="scientific">Ectocarpus siliculosus</name>
    <name type="common">Brown alga</name>
    <name type="synonym">Conferva siliculosa</name>
    <dbReference type="NCBI Taxonomy" id="2880"/>
    <lineage>
        <taxon>Eukaryota</taxon>
        <taxon>Sar</taxon>
        <taxon>Stramenopiles</taxon>
        <taxon>Ochrophyta</taxon>
        <taxon>PX clade</taxon>
        <taxon>Phaeophyceae</taxon>
        <taxon>Ectocarpales</taxon>
        <taxon>Ectocarpaceae</taxon>
        <taxon>Ectocarpus</taxon>
    </lineage>
</organism>
<evidence type="ECO:0000313" key="2">
    <source>
        <dbReference type="EMBL" id="CBN75137.1"/>
    </source>
</evidence>
<dbReference type="Proteomes" id="UP000002630">
    <property type="component" value="Linkage Group LG26"/>
</dbReference>
<evidence type="ECO:0000313" key="3">
    <source>
        <dbReference type="Proteomes" id="UP000002630"/>
    </source>
</evidence>
<gene>
    <name evidence="2" type="ORF">Esi_0070_0083</name>
</gene>
<dbReference type="InParanoid" id="D8LS80"/>
<feature type="compositionally biased region" description="Pro residues" evidence="1">
    <location>
        <begin position="207"/>
        <end position="218"/>
    </location>
</feature>
<proteinExistence type="predicted"/>
<feature type="region of interest" description="Disordered" evidence="1">
    <location>
        <begin position="238"/>
        <end position="345"/>
    </location>
</feature>
<sequence length="345" mass="38453">MLCPAYERGKTHLPWNPADVPPPTYVKQFDVSRKSREMDPVLMRHRFLEKHEERMTEEKRFLRERAEEKYRRTHDYNIIAGAYYDQDKERKFVNSRDKLLTMQGRAQQYRLPPSIRYGEGNGYNIINQQPKKTVVDMTSASVQDRGLSKRTRGRQTYEDNIRQHERAAAASEQRTLNRPSHMRHVEVLRTGHNVISNQDFAGREGKPPPQPRAKPPMPVWDRLKGKHEMPEAAAIGSMPTAETNDGGQQHGDVTGLGQTNSRDAGGSSGRCGGQVPASPGGARGTEQPGTRREAPPPLREGSSNTGGRIDDHGGETNRGIGGRPSAEAAMPSTKPAVPPLNLSRS</sequence>
<keyword evidence="3" id="KW-1185">Reference proteome</keyword>
<dbReference type="OrthoDB" id="60284at2759"/>
<evidence type="ECO:0000256" key="1">
    <source>
        <dbReference type="SAM" id="MobiDB-lite"/>
    </source>
</evidence>
<dbReference type="AlphaFoldDB" id="D8LS80"/>
<accession>D8LS80</accession>